<feature type="region of interest" description="Disordered" evidence="10">
    <location>
        <begin position="89"/>
        <end position="255"/>
    </location>
</feature>
<reference evidence="12" key="1">
    <citation type="submission" date="2020-10" db="EMBL/GenBank/DDBJ databases">
        <authorList>
            <person name="Kikuchi T."/>
        </authorList>
    </citation>
    <scope>NUCLEOTIDE SEQUENCE</scope>
    <source>
        <strain evidence="12">NKZ352</strain>
    </source>
</reference>
<keyword evidence="4 9" id="KW-0479">Metal-binding</keyword>
<evidence type="ECO:0000313" key="12">
    <source>
        <dbReference type="EMBL" id="CAD6193434.1"/>
    </source>
</evidence>
<feature type="region of interest" description="Disordered" evidence="10">
    <location>
        <begin position="278"/>
        <end position="321"/>
    </location>
</feature>
<comment type="subcellular location">
    <subcellularLocation>
        <location evidence="1">Nucleus</location>
    </subcellularLocation>
</comment>
<feature type="region of interest" description="Disordered" evidence="10">
    <location>
        <begin position="664"/>
        <end position="696"/>
    </location>
</feature>
<keyword evidence="7 9" id="KW-0862">Zinc</keyword>
<dbReference type="EMBL" id="CAJGYM010000035">
    <property type="protein sequence ID" value="CAD6193434.1"/>
    <property type="molecule type" value="Genomic_DNA"/>
</dbReference>
<evidence type="ECO:0000256" key="4">
    <source>
        <dbReference type="ARBA" id="ARBA00022723"/>
    </source>
</evidence>
<feature type="compositionally biased region" description="Basic residues" evidence="10">
    <location>
        <begin position="174"/>
        <end position="185"/>
    </location>
</feature>
<keyword evidence="8" id="KW-0539">Nucleus</keyword>
<keyword evidence="5" id="KW-0677">Repeat</keyword>
<feature type="compositionally biased region" description="Acidic residues" evidence="10">
    <location>
        <begin position="289"/>
        <end position="305"/>
    </location>
</feature>
<dbReference type="Gene3D" id="1.10.340.40">
    <property type="entry name" value="Nuclear abundant poly(A) RNA-bind protein 2, N-terminal domain"/>
    <property type="match status" value="1"/>
</dbReference>
<feature type="compositionally biased region" description="Basic and acidic residues" evidence="10">
    <location>
        <begin position="195"/>
        <end position="208"/>
    </location>
</feature>
<evidence type="ECO:0000256" key="1">
    <source>
        <dbReference type="ARBA" id="ARBA00004123"/>
    </source>
</evidence>
<feature type="compositionally biased region" description="Basic and acidic residues" evidence="10">
    <location>
        <begin position="92"/>
        <end position="173"/>
    </location>
</feature>
<dbReference type="PROSITE" id="PS50103">
    <property type="entry name" value="ZF_C3H1"/>
    <property type="match status" value="1"/>
</dbReference>
<dbReference type="SMART" id="SM00356">
    <property type="entry name" value="ZnF_C3H1"/>
    <property type="match status" value="2"/>
</dbReference>
<evidence type="ECO:0000256" key="5">
    <source>
        <dbReference type="ARBA" id="ARBA00022737"/>
    </source>
</evidence>
<dbReference type="GO" id="GO:0005634">
    <property type="term" value="C:nucleus"/>
    <property type="evidence" value="ECO:0007669"/>
    <property type="project" value="UniProtKB-SubCell"/>
</dbReference>
<dbReference type="Gene3D" id="4.10.1000.30">
    <property type="match status" value="1"/>
</dbReference>
<keyword evidence="6 9" id="KW-0863">Zinc-finger</keyword>
<feature type="zinc finger region" description="C3H1-type" evidence="9">
    <location>
        <begin position="548"/>
        <end position="573"/>
    </location>
</feature>
<feature type="domain" description="C3H1-type" evidence="11">
    <location>
        <begin position="548"/>
        <end position="573"/>
    </location>
</feature>
<evidence type="ECO:0000259" key="11">
    <source>
        <dbReference type="PROSITE" id="PS50103"/>
    </source>
</evidence>
<dbReference type="InterPro" id="IPR002483">
    <property type="entry name" value="PWI_dom"/>
</dbReference>
<dbReference type="InterPro" id="IPR000571">
    <property type="entry name" value="Znf_CCCH"/>
</dbReference>
<dbReference type="InterPro" id="IPR043094">
    <property type="entry name" value="Nab2/ZC3H14_N_sf"/>
</dbReference>
<evidence type="ECO:0000313" key="13">
    <source>
        <dbReference type="Proteomes" id="UP000835052"/>
    </source>
</evidence>
<keyword evidence="13" id="KW-1185">Reference proteome</keyword>
<dbReference type="AlphaFoldDB" id="A0A8S1HCP4"/>
<name>A0A8S1HCP4_9PELO</name>
<dbReference type="Pfam" id="PF14608">
    <property type="entry name" value="zf-CCCH_2"/>
    <property type="match status" value="5"/>
</dbReference>
<sequence length="955" mass="107889">MILQVDKYFLMSTQAGNSEVSKKLKAAIKAKLEELGVYVDDELPDYIMVLIANKKDKAHMKEDLSLFIGKNTAKFVDWLFDLFDRLQNASTKSHDKASSKQEKAEKERRKQEERQKAEKEEKEREREREREKEKARTEQRRHEKEREERREKEREKEREREKQKREEEKERRAQAAHHKKRRSRSRTWSEDEFDDRIRDKKVVREHVPRSPVRKVASTVVVQKPVSKSPDPHKVSSKVVVKRNIRPAGDEKGVKGRGSMFMKALNEASVSAGYGAPSAIRTSSARNQDDDYDSDQDEDLPEEEEQPTVKVTSQKHPVLVEKKKKTPLKNRLTVPADKRIIFDEEEEDADTVVCNNGKNVGPKIFVTLKGAKEQRNGGPRVVVGDPKTSLLGKKRKATTTKAEKAIDSKKSKHDRIRFDLNTTPLVPESADSPTMRKWDGQIQLGEESDTSDEEAEIDAVLASARTVVHDEDDEPLPPTHQLSGGPHPDFAHIIPNTYSPYPPNVPAYVPTPLNVLQHQQLSSGSIAVLPVPVQVHTPTSAVAPYKEESRFVERCRFWPNCTKSDSCQYHHPVKACMNFPSCSFGSRCLYVHPACKFDKNCTKASCPYTHYGTGGIVPQPPSSAPRLPLTSNKPPVHLTLTTTLSSIAAKLAAIPRALESKKIKEELPTVKQEHKEEQENDLKKEPSDSPKISSSEAGVVENVPALSNFTPCRFGASCHNPKCSFKHPKECRFGSNCKNPVCYFYHKPGTTAPVAVSESATKYKWKATTFSACSELRSPSTTSENMLLLLLLPMASGNLLPPIFALPGLPVVLPQGLVYRALPQPVPYNQIGVTSLPPAEVRPPCPMSPLATFLSSEQQETLHELITEARGQGADEQTVKQHINKYLTEILSPQRMEEFQQAEEQFETNRRGKRNSYTENEEKKLPQKVFDLVDTYSRDYQQFYEESSATRQRLSP</sequence>
<dbReference type="InterPro" id="IPR040366">
    <property type="entry name" value="Nab2/ZC3H14"/>
</dbReference>
<evidence type="ECO:0000256" key="8">
    <source>
        <dbReference type="ARBA" id="ARBA00023242"/>
    </source>
</evidence>
<evidence type="ECO:0000256" key="2">
    <source>
        <dbReference type="ARBA" id="ARBA00008423"/>
    </source>
</evidence>
<dbReference type="GO" id="GO:0043488">
    <property type="term" value="P:regulation of mRNA stability"/>
    <property type="evidence" value="ECO:0007669"/>
    <property type="project" value="InterPro"/>
</dbReference>
<gene>
    <name evidence="12" type="ORF">CAUJ_LOCUS9353</name>
</gene>
<feature type="compositionally biased region" description="Basic and acidic residues" evidence="10">
    <location>
        <begin position="664"/>
        <end position="687"/>
    </location>
</feature>
<dbReference type="Proteomes" id="UP000835052">
    <property type="component" value="Unassembled WGS sequence"/>
</dbReference>
<proteinExistence type="inferred from homology"/>
<evidence type="ECO:0000256" key="7">
    <source>
        <dbReference type="ARBA" id="ARBA00022833"/>
    </source>
</evidence>
<protein>
    <recommendedName>
        <fullName evidence="3">Zinc finger CCCH domain-containing protein 14</fullName>
    </recommendedName>
</protein>
<feature type="region of interest" description="Disordered" evidence="10">
    <location>
        <begin position="897"/>
        <end position="925"/>
    </location>
</feature>
<evidence type="ECO:0000256" key="6">
    <source>
        <dbReference type="ARBA" id="ARBA00022771"/>
    </source>
</evidence>
<organism evidence="12 13">
    <name type="scientific">Caenorhabditis auriculariae</name>
    <dbReference type="NCBI Taxonomy" id="2777116"/>
    <lineage>
        <taxon>Eukaryota</taxon>
        <taxon>Metazoa</taxon>
        <taxon>Ecdysozoa</taxon>
        <taxon>Nematoda</taxon>
        <taxon>Chromadorea</taxon>
        <taxon>Rhabditida</taxon>
        <taxon>Rhabditina</taxon>
        <taxon>Rhabditomorpha</taxon>
        <taxon>Rhabditoidea</taxon>
        <taxon>Rhabditidae</taxon>
        <taxon>Peloderinae</taxon>
        <taxon>Caenorhabditis</taxon>
    </lineage>
</organism>
<evidence type="ECO:0000256" key="3">
    <source>
        <dbReference type="ARBA" id="ARBA00015071"/>
    </source>
</evidence>
<dbReference type="FunFam" id="4.10.1000.40:FF:000006">
    <property type="entry name" value="Zinc finger CCCH domain-containing protein 14"/>
    <property type="match status" value="1"/>
</dbReference>
<evidence type="ECO:0000256" key="9">
    <source>
        <dbReference type="PROSITE-ProRule" id="PRU00723"/>
    </source>
</evidence>
<evidence type="ECO:0000256" key="10">
    <source>
        <dbReference type="SAM" id="MobiDB-lite"/>
    </source>
</evidence>
<dbReference type="Gene3D" id="4.10.1000.40">
    <property type="match status" value="1"/>
</dbReference>
<comment type="similarity">
    <text evidence="2">Belongs to the ZC3H14 family.</text>
</comment>
<dbReference type="Pfam" id="PF01480">
    <property type="entry name" value="PWI"/>
    <property type="match status" value="1"/>
</dbReference>
<dbReference type="OrthoDB" id="5589010at2759"/>
<dbReference type="PANTHER" id="PTHR14738:SF29">
    <property type="entry name" value="ZINC FINGER CCCH DOMAIN-CONTAINING PROTEIN 14"/>
    <property type="match status" value="1"/>
</dbReference>
<dbReference type="GO" id="GO:0005737">
    <property type="term" value="C:cytoplasm"/>
    <property type="evidence" value="ECO:0007669"/>
    <property type="project" value="TreeGrafter"/>
</dbReference>
<dbReference type="PANTHER" id="PTHR14738">
    <property type="entry name" value="ZINC FINGER CCCH DOMAIN-CONTAINING PROTEIN 14"/>
    <property type="match status" value="1"/>
</dbReference>
<comment type="caution">
    <text evidence="12">The sequence shown here is derived from an EMBL/GenBank/DDBJ whole genome shotgun (WGS) entry which is preliminary data.</text>
</comment>
<dbReference type="GO" id="GO:0008143">
    <property type="term" value="F:poly(A) binding"/>
    <property type="evidence" value="ECO:0007669"/>
    <property type="project" value="InterPro"/>
</dbReference>
<accession>A0A8S1HCP4</accession>
<dbReference type="GO" id="GO:0008270">
    <property type="term" value="F:zinc ion binding"/>
    <property type="evidence" value="ECO:0007669"/>
    <property type="project" value="UniProtKB-KW"/>
</dbReference>